<feature type="compositionally biased region" description="Low complexity" evidence="11">
    <location>
        <begin position="417"/>
        <end position="435"/>
    </location>
</feature>
<feature type="coiled-coil region" evidence="10">
    <location>
        <begin position="462"/>
        <end position="589"/>
    </location>
</feature>
<feature type="domain" description="Kinesin motor" evidence="12">
    <location>
        <begin position="5"/>
        <end position="335"/>
    </location>
</feature>
<accession>A0A1B9II10</accession>
<dbReference type="CDD" id="cd01369">
    <property type="entry name" value="KISc_KHC_KIF5"/>
    <property type="match status" value="1"/>
</dbReference>
<organism evidence="13 14">
    <name type="scientific">Kwoniella mangroviensis CBS 10435</name>
    <dbReference type="NCBI Taxonomy" id="1331196"/>
    <lineage>
        <taxon>Eukaryota</taxon>
        <taxon>Fungi</taxon>
        <taxon>Dikarya</taxon>
        <taxon>Basidiomycota</taxon>
        <taxon>Agaricomycotina</taxon>
        <taxon>Tremellomycetes</taxon>
        <taxon>Tremellales</taxon>
        <taxon>Cryptococcaceae</taxon>
        <taxon>Kwoniella</taxon>
    </lineage>
</organism>
<dbReference type="GO" id="GO:0007052">
    <property type="term" value="P:mitotic spindle organization"/>
    <property type="evidence" value="ECO:0007669"/>
    <property type="project" value="TreeGrafter"/>
</dbReference>
<dbReference type="GO" id="GO:0007018">
    <property type="term" value="P:microtubule-based movement"/>
    <property type="evidence" value="ECO:0007669"/>
    <property type="project" value="InterPro"/>
</dbReference>
<dbReference type="AlphaFoldDB" id="A0A1B9II10"/>
<evidence type="ECO:0000256" key="1">
    <source>
        <dbReference type="ARBA" id="ARBA00004245"/>
    </source>
</evidence>
<evidence type="ECO:0000256" key="6">
    <source>
        <dbReference type="ARBA" id="ARBA00023054"/>
    </source>
</evidence>
<dbReference type="InterPro" id="IPR027417">
    <property type="entry name" value="P-loop_NTPase"/>
</dbReference>
<keyword evidence="5 9" id="KW-0067">ATP-binding</keyword>
<evidence type="ECO:0000256" key="2">
    <source>
        <dbReference type="ARBA" id="ARBA00022490"/>
    </source>
</evidence>
<dbReference type="InterPro" id="IPR001752">
    <property type="entry name" value="Kinesin_motor_dom"/>
</dbReference>
<dbReference type="PANTHER" id="PTHR47969:SF15">
    <property type="entry name" value="CHROMOSOME-ASSOCIATED KINESIN KIF4A-RELATED"/>
    <property type="match status" value="1"/>
</dbReference>
<dbReference type="GO" id="GO:0005524">
    <property type="term" value="F:ATP binding"/>
    <property type="evidence" value="ECO:0007669"/>
    <property type="project" value="UniProtKB-UniRule"/>
</dbReference>
<dbReference type="InterPro" id="IPR059182">
    <property type="entry name" value="Khc_C"/>
</dbReference>
<dbReference type="OrthoDB" id="3176171at2759"/>
<evidence type="ECO:0000256" key="3">
    <source>
        <dbReference type="ARBA" id="ARBA00022701"/>
    </source>
</evidence>
<reference evidence="14" key="2">
    <citation type="submission" date="2013-12" db="EMBL/GenBank/DDBJ databases">
        <title>Evolution of pathogenesis and genome organization in the Tremellales.</title>
        <authorList>
            <person name="Cuomo C."/>
            <person name="Litvintseva A."/>
            <person name="Heitman J."/>
            <person name="Chen Y."/>
            <person name="Sun S."/>
            <person name="Springer D."/>
            <person name="Dromer F."/>
            <person name="Young S."/>
            <person name="Zeng Q."/>
            <person name="Chapman S."/>
            <person name="Gujja S."/>
            <person name="Saif S."/>
            <person name="Birren B."/>
        </authorList>
    </citation>
    <scope>NUCLEOTIDE SEQUENCE [LARGE SCALE GENOMIC DNA]</scope>
    <source>
        <strain evidence="14">CBS 10435</strain>
    </source>
</reference>
<comment type="similarity">
    <text evidence="9">Belongs to the TRAFAC class myosin-kinesin ATPase superfamily. Kinesin family.</text>
</comment>
<dbReference type="GO" id="GO:0005875">
    <property type="term" value="C:microtubule associated complex"/>
    <property type="evidence" value="ECO:0007669"/>
    <property type="project" value="TreeGrafter"/>
</dbReference>
<dbReference type="EMBL" id="KI669467">
    <property type="protein sequence ID" value="OCF55165.1"/>
    <property type="molecule type" value="Genomic_DNA"/>
</dbReference>
<dbReference type="Gene3D" id="3.40.850.10">
    <property type="entry name" value="Kinesin motor domain"/>
    <property type="match status" value="1"/>
</dbReference>
<dbReference type="GO" id="GO:0005874">
    <property type="term" value="C:microtubule"/>
    <property type="evidence" value="ECO:0007669"/>
    <property type="project" value="UniProtKB-KW"/>
</dbReference>
<evidence type="ECO:0000256" key="5">
    <source>
        <dbReference type="ARBA" id="ARBA00022840"/>
    </source>
</evidence>
<dbReference type="InterPro" id="IPR027640">
    <property type="entry name" value="Kinesin-like_fam"/>
</dbReference>
<dbReference type="PRINTS" id="PR00380">
    <property type="entry name" value="KINESINHEAVY"/>
</dbReference>
<evidence type="ECO:0000256" key="9">
    <source>
        <dbReference type="PROSITE-ProRule" id="PRU00283"/>
    </source>
</evidence>
<dbReference type="GO" id="GO:0003777">
    <property type="term" value="F:microtubule motor activity"/>
    <property type="evidence" value="ECO:0007669"/>
    <property type="project" value="InterPro"/>
</dbReference>
<dbReference type="PROSITE" id="PS50067">
    <property type="entry name" value="KINESIN_MOTOR_2"/>
    <property type="match status" value="1"/>
</dbReference>
<evidence type="ECO:0000256" key="4">
    <source>
        <dbReference type="ARBA" id="ARBA00022741"/>
    </source>
</evidence>
<evidence type="ECO:0000259" key="12">
    <source>
        <dbReference type="PROSITE" id="PS50067"/>
    </source>
</evidence>
<keyword evidence="6 10" id="KW-0175">Coiled coil</keyword>
<dbReference type="STRING" id="1331196.A0A1B9II10"/>
<keyword evidence="2" id="KW-0963">Cytoplasm</keyword>
<dbReference type="GO" id="GO:0008017">
    <property type="term" value="F:microtubule binding"/>
    <property type="evidence" value="ECO:0007669"/>
    <property type="project" value="InterPro"/>
</dbReference>
<dbReference type="Proteomes" id="UP000092583">
    <property type="component" value="Unassembled WGS sequence"/>
</dbReference>
<protein>
    <submittedName>
        <fullName evidence="13">Kinesin</fullName>
    </submittedName>
</protein>
<keyword evidence="7 9" id="KW-0505">Motor protein</keyword>
<dbReference type="SMART" id="SM00129">
    <property type="entry name" value="KISc"/>
    <property type="match status" value="1"/>
</dbReference>
<gene>
    <name evidence="13" type="ORF">L486_07278</name>
</gene>
<feature type="coiled-coil region" evidence="10">
    <location>
        <begin position="635"/>
        <end position="669"/>
    </location>
</feature>
<feature type="region of interest" description="Disordered" evidence="11">
    <location>
        <begin position="409"/>
        <end position="460"/>
    </location>
</feature>
<feature type="coiled-coil region" evidence="10">
    <location>
        <begin position="794"/>
        <end position="911"/>
    </location>
</feature>
<dbReference type="Pfam" id="PF00225">
    <property type="entry name" value="Kinesin"/>
    <property type="match status" value="1"/>
</dbReference>
<keyword evidence="8" id="KW-0206">Cytoskeleton</keyword>
<comment type="subcellular location">
    <subcellularLocation>
        <location evidence="1">Cytoplasm</location>
        <location evidence="1">Cytoskeleton</location>
    </subcellularLocation>
</comment>
<dbReference type="PANTHER" id="PTHR47969">
    <property type="entry name" value="CHROMOSOME-ASSOCIATED KINESIN KIF4A-RELATED"/>
    <property type="match status" value="1"/>
</dbReference>
<feature type="binding site" evidence="9">
    <location>
        <begin position="92"/>
        <end position="99"/>
    </location>
    <ligand>
        <name>ATP</name>
        <dbReference type="ChEBI" id="CHEBI:30616"/>
    </ligand>
</feature>
<reference evidence="13 14" key="1">
    <citation type="submission" date="2013-07" db="EMBL/GenBank/DDBJ databases">
        <title>The Genome Sequence of Kwoniella mangroviensis CBS10435.</title>
        <authorList>
            <consortium name="The Broad Institute Genome Sequencing Platform"/>
            <person name="Cuomo C."/>
            <person name="Litvintseva A."/>
            <person name="Chen Y."/>
            <person name="Heitman J."/>
            <person name="Sun S."/>
            <person name="Springer D."/>
            <person name="Dromer F."/>
            <person name="Young S.K."/>
            <person name="Zeng Q."/>
            <person name="Gargeya S."/>
            <person name="Fitzgerald M."/>
            <person name="Abouelleil A."/>
            <person name="Alvarado L."/>
            <person name="Berlin A.M."/>
            <person name="Chapman S.B."/>
            <person name="Dewar J."/>
            <person name="Goldberg J."/>
            <person name="Griggs A."/>
            <person name="Gujja S."/>
            <person name="Hansen M."/>
            <person name="Howarth C."/>
            <person name="Imamovic A."/>
            <person name="Larimer J."/>
            <person name="McCowan C."/>
            <person name="Murphy C."/>
            <person name="Pearson M."/>
            <person name="Priest M."/>
            <person name="Roberts A."/>
            <person name="Saif S."/>
            <person name="Shea T."/>
            <person name="Sykes S."/>
            <person name="Wortman J."/>
            <person name="Nusbaum C."/>
            <person name="Birren B."/>
        </authorList>
    </citation>
    <scope>NUCLEOTIDE SEQUENCE [LARGE SCALE GENOMIC DNA]</scope>
    <source>
        <strain evidence="13 14">CBS 10435</strain>
    </source>
</reference>
<feature type="coiled-coil region" evidence="10">
    <location>
        <begin position="711"/>
        <end position="748"/>
    </location>
</feature>
<keyword evidence="14" id="KW-1185">Reference proteome</keyword>
<keyword evidence="4 9" id="KW-0547">Nucleotide-binding</keyword>
<feature type="region of interest" description="Disordered" evidence="11">
    <location>
        <begin position="919"/>
        <end position="990"/>
    </location>
</feature>
<proteinExistence type="inferred from homology"/>
<keyword evidence="3" id="KW-0493">Microtubule</keyword>
<evidence type="ECO:0000313" key="14">
    <source>
        <dbReference type="Proteomes" id="UP000092583"/>
    </source>
</evidence>
<feature type="compositionally biased region" description="Polar residues" evidence="11">
    <location>
        <begin position="975"/>
        <end position="990"/>
    </location>
</feature>
<evidence type="ECO:0000256" key="8">
    <source>
        <dbReference type="ARBA" id="ARBA00023212"/>
    </source>
</evidence>
<evidence type="ECO:0000256" key="10">
    <source>
        <dbReference type="SAM" id="Coils"/>
    </source>
</evidence>
<evidence type="ECO:0000313" key="13">
    <source>
        <dbReference type="EMBL" id="OCF55165.1"/>
    </source>
</evidence>
<evidence type="ECO:0000256" key="7">
    <source>
        <dbReference type="ARBA" id="ARBA00023175"/>
    </source>
</evidence>
<dbReference type="FunFam" id="3.40.850.10:FF:000031">
    <property type="entry name" value="Kinesin-like protein"/>
    <property type="match status" value="1"/>
</dbReference>
<sequence length="990" mass="110077">MSGNNIKVVCRFRPMNRMETESKSATCVDISTDFTTVQMKNSTSLAGPEKDGFTFDRVFDTNTKQHDIFDWGVKGIVEDVMTGFNGTLFCYGQTGSGKTYSELYGADIENPALKGLIPRIVEQIFASILSADSVIEYTVKVSYMEIYMERIKDLLAPQNDNLSIHEDKARGVYVKNLTDVYVGSEAEVYKVMKAGGSSRAVSSTNMNAESSRSHSIFVIGIHQRNTETGSQKSGNLYLVDLAGSEKVGKTGATGQTLEEAKKINKSLSALGMVINALTDGKSSHVPYRDSKLTRILQESLGGNSRTTLIINCSPATFNEAETLSTLRFGMRAKSIKNKARVNVEMSPAELKALLKKTVAELASVREHASVLEEEVKIWRNGGKVEQANWAAPMAAATSSSGAAAAAAKRVTSPLPVTPSSGNTSGTPSRSNTPGGLLPSALTDGSRPDTPTVYNMEFSKDEREEFLKRENELSDQLAEKESALAAQEKLMADIKDEVAYLKEQEASVSKENKTMSTELNDLRILSARLESESKDASITLDNYKEKVAELQKDIEEQKTQIEELKKVQSKEKEEEKEKRKQEMLNEMMSRIDMGGAILDSSSEKLRQVLQTLESRDNTTSAEEIQSQTRELVRSALAENQDIVRDLQERLRLAQEEADLQNKRRSEVEKMLCKRDAAYEELLEKTSSSQNVAIDDIKAQFESKFTASEELLKAEIQNLNEHAESRAAEIRRLQSTVESYKLSNEELNRALSVAAAGNEESENFAQSAKELERIRKSHEIQYAEFEIVKKSLMKDLQNRCEKVVELEMQLDEVREQYKTIARSANSRAQQRKLEFLEHNLEQLNVVQKQLVEQNTSLKREVGETQRKLINRNDRIQLLEAALNNSEERLAKKTMKSEKQLQELKVKLADIEAKYSNPYNHGRIAKPLRGGGGGGGHTMTTSSSSPAIPPGTPVYQSIASGMHGNSPLARIQDESASGKRQSWFFSPSSHSPR</sequence>
<name>A0A1B9II10_9TREE</name>
<dbReference type="CDD" id="cd23649">
    <property type="entry name" value="Khc_CBD_cc"/>
    <property type="match status" value="1"/>
</dbReference>
<dbReference type="SUPFAM" id="SSF52540">
    <property type="entry name" value="P-loop containing nucleoside triphosphate hydrolases"/>
    <property type="match status" value="1"/>
</dbReference>
<dbReference type="InterPro" id="IPR036961">
    <property type="entry name" value="Kinesin_motor_dom_sf"/>
</dbReference>
<evidence type="ECO:0000256" key="11">
    <source>
        <dbReference type="SAM" id="MobiDB-lite"/>
    </source>
</evidence>
<dbReference type="GO" id="GO:0051231">
    <property type="term" value="P:spindle elongation"/>
    <property type="evidence" value="ECO:0007669"/>
    <property type="project" value="TreeGrafter"/>
</dbReference>